<proteinExistence type="predicted"/>
<evidence type="ECO:0000313" key="4">
    <source>
        <dbReference type="WBParaSite" id="HPLM_0000436801-mRNA-1"/>
    </source>
</evidence>
<keyword evidence="3" id="KW-1185">Reference proteome</keyword>
<evidence type="ECO:0000313" key="2">
    <source>
        <dbReference type="EMBL" id="VDO23062.1"/>
    </source>
</evidence>
<organism evidence="4">
    <name type="scientific">Haemonchus placei</name>
    <name type="common">Barber's pole worm</name>
    <dbReference type="NCBI Taxonomy" id="6290"/>
    <lineage>
        <taxon>Eukaryota</taxon>
        <taxon>Metazoa</taxon>
        <taxon>Ecdysozoa</taxon>
        <taxon>Nematoda</taxon>
        <taxon>Chromadorea</taxon>
        <taxon>Rhabditida</taxon>
        <taxon>Rhabditina</taxon>
        <taxon>Rhabditomorpha</taxon>
        <taxon>Strongyloidea</taxon>
        <taxon>Trichostrongylidae</taxon>
        <taxon>Haemonchus</taxon>
    </lineage>
</organism>
<evidence type="ECO:0000313" key="3">
    <source>
        <dbReference type="Proteomes" id="UP000268014"/>
    </source>
</evidence>
<sequence length="66" mass="7280">MASDNGMQNSNSDQLLTGSYEEQAEDKDDPAYALLLGSVDFGSSEIAEYNRFTLDEDYGVYDNVLS</sequence>
<feature type="region of interest" description="Disordered" evidence="1">
    <location>
        <begin position="1"/>
        <end position="26"/>
    </location>
</feature>
<protein>
    <submittedName>
        <fullName evidence="4">DUF5786 domain-containing protein</fullName>
    </submittedName>
</protein>
<evidence type="ECO:0000256" key="1">
    <source>
        <dbReference type="SAM" id="MobiDB-lite"/>
    </source>
</evidence>
<dbReference type="WBParaSite" id="HPLM_0000436801-mRNA-1">
    <property type="protein sequence ID" value="HPLM_0000436801-mRNA-1"/>
    <property type="gene ID" value="HPLM_0000436801"/>
</dbReference>
<dbReference type="Proteomes" id="UP000268014">
    <property type="component" value="Unassembled WGS sequence"/>
</dbReference>
<reference evidence="4" key="1">
    <citation type="submission" date="2017-02" db="UniProtKB">
        <authorList>
            <consortium name="WormBaseParasite"/>
        </authorList>
    </citation>
    <scope>IDENTIFICATION</scope>
</reference>
<reference evidence="2 3" key="2">
    <citation type="submission" date="2018-11" db="EMBL/GenBank/DDBJ databases">
        <authorList>
            <consortium name="Pathogen Informatics"/>
        </authorList>
    </citation>
    <scope>NUCLEOTIDE SEQUENCE [LARGE SCALE GENOMIC DNA]</scope>
    <source>
        <strain evidence="2 3">MHpl1</strain>
    </source>
</reference>
<name>A0A0N4W3H6_HAEPC</name>
<feature type="compositionally biased region" description="Polar residues" evidence="1">
    <location>
        <begin position="1"/>
        <end position="17"/>
    </location>
</feature>
<accession>A0A0N4W3H6</accession>
<gene>
    <name evidence="2" type="ORF">HPLM_LOCUS4360</name>
</gene>
<dbReference type="EMBL" id="UZAF01016203">
    <property type="protein sequence ID" value="VDO23062.1"/>
    <property type="molecule type" value="Genomic_DNA"/>
</dbReference>
<dbReference type="AlphaFoldDB" id="A0A0N4W3H6"/>